<dbReference type="InterPro" id="IPR030392">
    <property type="entry name" value="S74_ICA"/>
</dbReference>
<dbReference type="Proteomes" id="UP000401081">
    <property type="component" value="Unassembled WGS sequence"/>
</dbReference>
<dbReference type="InterPro" id="IPR036388">
    <property type="entry name" value="WH-like_DNA-bd_sf"/>
</dbReference>
<evidence type="ECO:0000313" key="2">
    <source>
        <dbReference type="EMBL" id="VFS64199.1"/>
    </source>
</evidence>
<proteinExistence type="predicted"/>
<evidence type="ECO:0000313" key="3">
    <source>
        <dbReference type="Proteomes" id="UP000401081"/>
    </source>
</evidence>
<feature type="domain" description="Peptidase S74" evidence="1">
    <location>
        <begin position="253"/>
        <end position="389"/>
    </location>
</feature>
<gene>
    <name evidence="2" type="ORF">NCTC12993_03134</name>
</gene>
<organism evidence="2 3">
    <name type="scientific">Kluyvera cryocrescens</name>
    <name type="common">Kluyvera citrophila</name>
    <dbReference type="NCBI Taxonomy" id="580"/>
    <lineage>
        <taxon>Bacteria</taxon>
        <taxon>Pseudomonadati</taxon>
        <taxon>Pseudomonadota</taxon>
        <taxon>Gammaproteobacteria</taxon>
        <taxon>Enterobacterales</taxon>
        <taxon>Enterobacteriaceae</taxon>
        <taxon>Kluyvera</taxon>
    </lineage>
</organism>
<accession>A0A485B6A0</accession>
<dbReference type="Gene3D" id="1.10.10.10">
    <property type="entry name" value="Winged helix-like DNA-binding domain superfamily/Winged helix DNA-binding domain"/>
    <property type="match status" value="1"/>
</dbReference>
<evidence type="ECO:0000259" key="1">
    <source>
        <dbReference type="PROSITE" id="PS51688"/>
    </source>
</evidence>
<reference evidence="2 3" key="1">
    <citation type="submission" date="2019-03" db="EMBL/GenBank/DDBJ databases">
        <authorList>
            <consortium name="Pathogen Informatics"/>
        </authorList>
    </citation>
    <scope>NUCLEOTIDE SEQUENCE [LARGE SCALE GENOMIC DNA]</scope>
    <source>
        <strain evidence="2 3">NCTC12993</strain>
    </source>
</reference>
<dbReference type="EMBL" id="CAADJD010000018">
    <property type="protein sequence ID" value="VFS64199.1"/>
    <property type="molecule type" value="Genomic_DNA"/>
</dbReference>
<name>A0A485B6A0_KLUCR</name>
<protein>
    <recommendedName>
        <fullName evidence="1">Peptidase S74 domain-containing protein</fullName>
    </recommendedName>
</protein>
<dbReference type="PROSITE" id="PS51688">
    <property type="entry name" value="ICA"/>
    <property type="match status" value="1"/>
</dbReference>
<sequence>MKPFAVIRGQLIIPVWGVRALYSLDVDTGYTGGANVDKDIAGTYSHSGNVLTLNFTAHGAVVGDKVQIRLLDGGSQTFLGDQPIATVTAVLSANSFTVYHPISHTASGNAHLYGLETAAQQPRNEFNTALGASSGTNMKTGAFNTLLGCQAAQTATTITRATLIGYQAGGVATSVTNSALVGTFCATNMTTITNVTAIGDSSLRFKVDGTNLTEAWSNIAGIGSNTRISGQNQMQLGDTNINVYAQSAIQIRSDERDKADKREIDGDLAVAFVRGLKSYLYKYDFRDDYFEEHTVQVGIDENAQPVFETKLRPIPKDGSKKRERDHAGYLAQQIKALMDELGIDFGMYQDHLVNGGCDVKTLAYEQAIPFITKALDMAFSRLDEIEERLAKLESQ</sequence>
<keyword evidence="3" id="KW-1185">Reference proteome</keyword>
<dbReference type="AlphaFoldDB" id="A0A485B6A0"/>